<feature type="transmembrane region" description="Helical" evidence="1">
    <location>
        <begin position="172"/>
        <end position="196"/>
    </location>
</feature>
<protein>
    <submittedName>
        <fullName evidence="3">Membrane protein</fullName>
    </submittedName>
</protein>
<dbReference type="InterPro" id="IPR017040">
    <property type="entry name" value="UCP035918_rubreryth/DUF125"/>
</dbReference>
<dbReference type="SUPFAM" id="SSF47240">
    <property type="entry name" value="Ferritin-like"/>
    <property type="match status" value="1"/>
</dbReference>
<dbReference type="Proteomes" id="UP000321635">
    <property type="component" value="Unassembled WGS sequence"/>
</dbReference>
<dbReference type="InterPro" id="IPR009078">
    <property type="entry name" value="Ferritin-like_SF"/>
</dbReference>
<dbReference type="AlphaFoldDB" id="A0A511X843"/>
<keyword evidence="1" id="KW-1133">Transmembrane helix</keyword>
<dbReference type="GO" id="GO:0016491">
    <property type="term" value="F:oxidoreductase activity"/>
    <property type="evidence" value="ECO:0007669"/>
    <property type="project" value="InterPro"/>
</dbReference>
<dbReference type="SUPFAM" id="SSF103473">
    <property type="entry name" value="MFS general substrate transporter"/>
    <property type="match status" value="1"/>
</dbReference>
<dbReference type="NCBIfam" id="NF045676">
    <property type="entry name" value="FeExpMbfA"/>
    <property type="match status" value="1"/>
</dbReference>
<dbReference type="Gene3D" id="1.20.1260.10">
    <property type="match status" value="1"/>
</dbReference>
<dbReference type="InterPro" id="IPR003251">
    <property type="entry name" value="Rr_diiron-bd_dom"/>
</dbReference>
<accession>A0A511X843</accession>
<feature type="transmembrane region" description="Helical" evidence="1">
    <location>
        <begin position="237"/>
        <end position="257"/>
    </location>
</feature>
<dbReference type="RefSeq" id="WP_026397760.1">
    <property type="nucleotide sequence ID" value="NZ_AUBI01000005.1"/>
</dbReference>
<name>A0A511X843_9PROT</name>
<feature type="transmembrane region" description="Helical" evidence="1">
    <location>
        <begin position="202"/>
        <end position="225"/>
    </location>
</feature>
<dbReference type="GO" id="GO:0046872">
    <property type="term" value="F:metal ion binding"/>
    <property type="evidence" value="ECO:0007669"/>
    <property type="project" value="InterPro"/>
</dbReference>
<dbReference type="InterPro" id="IPR036259">
    <property type="entry name" value="MFS_trans_sf"/>
</dbReference>
<dbReference type="EMBL" id="BJYF01000005">
    <property type="protein sequence ID" value="GEN59123.1"/>
    <property type="molecule type" value="Genomic_DNA"/>
</dbReference>
<feature type="transmembrane region" description="Helical" evidence="1">
    <location>
        <begin position="263"/>
        <end position="285"/>
    </location>
</feature>
<evidence type="ECO:0000313" key="4">
    <source>
        <dbReference type="Proteomes" id="UP000321635"/>
    </source>
</evidence>
<dbReference type="PANTHER" id="PTHR33531:SF10">
    <property type="entry name" value="BLR7895 PROTEIN"/>
    <property type="match status" value="1"/>
</dbReference>
<reference evidence="3 4" key="1">
    <citation type="submission" date="2019-07" db="EMBL/GenBank/DDBJ databases">
        <title>Whole genome shotgun sequence of Acetobacter nitrogenifigens NBRC 105050.</title>
        <authorList>
            <person name="Hosoyama A."/>
            <person name="Uohara A."/>
            <person name="Ohji S."/>
            <person name="Ichikawa N."/>
        </authorList>
    </citation>
    <scope>NUCLEOTIDE SEQUENCE [LARGE SCALE GENOMIC DNA]</scope>
    <source>
        <strain evidence="3 4">NBRC 105050</strain>
    </source>
</reference>
<dbReference type="STRING" id="1120919.GCA_000429165_01767"/>
<dbReference type="PIRSF" id="PIRSF035918">
    <property type="entry name" value="UCP035918_rubreryth_DUF125"/>
    <property type="match status" value="1"/>
</dbReference>
<keyword evidence="1" id="KW-0812">Transmembrane</keyword>
<keyword evidence="4" id="KW-1185">Reference proteome</keyword>
<feature type="transmembrane region" description="Helical" evidence="1">
    <location>
        <begin position="297"/>
        <end position="318"/>
    </location>
</feature>
<dbReference type="OrthoDB" id="32301at2"/>
<feature type="domain" description="Rubrerythrin diiron-binding" evidence="2">
    <location>
        <begin position="11"/>
        <end position="146"/>
    </location>
</feature>
<dbReference type="InterPro" id="IPR012347">
    <property type="entry name" value="Ferritin-like"/>
</dbReference>
<gene>
    <name evidence="3" type="ORF">ANI02nite_10070</name>
</gene>
<evidence type="ECO:0000259" key="2">
    <source>
        <dbReference type="Pfam" id="PF02915"/>
    </source>
</evidence>
<evidence type="ECO:0000256" key="1">
    <source>
        <dbReference type="SAM" id="Phobius"/>
    </source>
</evidence>
<proteinExistence type="predicted"/>
<sequence>MRKFSDLSDQEILALAISNEEEDSRIYADFAHALAENYPDSASVFSGMSAEEDEHRRDLIDAYTARFGSHIPLIRRQDIRGYIPRKAAWELRTRGIETIRGYVSEIEADAARFYREAAQRTTDAATRRLLGDLARAEDTHVGVAREMEEQRLPLEKRDAEDQQARRRFVLQIVQPGLVGLMDGSVSTLAPVFAAALATHAPWNAFLVGLAASLGAGISMGFAEALSDDGKLSGRGAPLLRGLVCGAMTTLGGVGHTLPFLIDSFATAMAVAMGVVVVELIAIAWIRWKYQETPFGSAIVQIIFGGLLVFITGVLIGSAG</sequence>
<evidence type="ECO:0000313" key="3">
    <source>
        <dbReference type="EMBL" id="GEN59123.1"/>
    </source>
</evidence>
<keyword evidence="1" id="KW-0472">Membrane</keyword>
<dbReference type="PANTHER" id="PTHR33531">
    <property type="entry name" value="RUBRERYTHRIN SUBFAMILY"/>
    <property type="match status" value="1"/>
</dbReference>
<comment type="caution">
    <text evidence="3">The sequence shown here is derived from an EMBL/GenBank/DDBJ whole genome shotgun (WGS) entry which is preliminary data.</text>
</comment>
<organism evidence="3 4">
    <name type="scientific">Acetobacter nitrogenifigens DSM 23921 = NBRC 105050</name>
    <dbReference type="NCBI Taxonomy" id="1120919"/>
    <lineage>
        <taxon>Bacteria</taxon>
        <taxon>Pseudomonadati</taxon>
        <taxon>Pseudomonadota</taxon>
        <taxon>Alphaproteobacteria</taxon>
        <taxon>Acetobacterales</taxon>
        <taxon>Acetobacteraceae</taxon>
        <taxon>Acetobacter</taxon>
    </lineage>
</organism>
<dbReference type="Pfam" id="PF02915">
    <property type="entry name" value="Rubrerythrin"/>
    <property type="match status" value="1"/>
</dbReference>
<dbReference type="CDD" id="cd01045">
    <property type="entry name" value="Ferritin_like_AB"/>
    <property type="match status" value="1"/>
</dbReference>